<comment type="caution">
    <text evidence="1">The sequence shown here is derived from an EMBL/GenBank/DDBJ whole genome shotgun (WGS) entry which is preliminary data.</text>
</comment>
<evidence type="ECO:0000313" key="1">
    <source>
        <dbReference type="EMBL" id="MXO72617.1"/>
    </source>
</evidence>
<evidence type="ECO:0000313" key="2">
    <source>
        <dbReference type="Proteomes" id="UP000466966"/>
    </source>
</evidence>
<dbReference type="RefSeq" id="WP_160772534.1">
    <property type="nucleotide sequence ID" value="NZ_WTYV01000005.1"/>
</dbReference>
<organism evidence="1 2">
    <name type="scientific">Alteraurantiacibacter buctensis</name>
    <dbReference type="NCBI Taxonomy" id="1503981"/>
    <lineage>
        <taxon>Bacteria</taxon>
        <taxon>Pseudomonadati</taxon>
        <taxon>Pseudomonadota</taxon>
        <taxon>Alphaproteobacteria</taxon>
        <taxon>Sphingomonadales</taxon>
        <taxon>Erythrobacteraceae</taxon>
        <taxon>Alteraurantiacibacter</taxon>
    </lineage>
</organism>
<protein>
    <submittedName>
        <fullName evidence="1">Uncharacterized protein</fullName>
    </submittedName>
</protein>
<gene>
    <name evidence="1" type="ORF">GRI99_13375</name>
</gene>
<dbReference type="Proteomes" id="UP000466966">
    <property type="component" value="Unassembled WGS sequence"/>
</dbReference>
<dbReference type="EMBL" id="WTYV01000005">
    <property type="protein sequence ID" value="MXO72617.1"/>
    <property type="molecule type" value="Genomic_DNA"/>
</dbReference>
<accession>A0A844Z2C3</accession>
<keyword evidence="2" id="KW-1185">Reference proteome</keyword>
<dbReference type="AlphaFoldDB" id="A0A844Z2C3"/>
<name>A0A844Z2C3_9SPHN</name>
<sequence length="68" mass="7000">MVTPMTDSGRSFTSFRAGGPISVTLIDRMQAAHTIGFGLDGLTVKEIEIVGGGGHVVEGLAQCVEALP</sequence>
<proteinExistence type="predicted"/>
<reference evidence="1 2" key="1">
    <citation type="submission" date="2019-12" db="EMBL/GenBank/DDBJ databases">
        <title>Genomic-based taxomic classification of the family Erythrobacteraceae.</title>
        <authorList>
            <person name="Xu L."/>
        </authorList>
    </citation>
    <scope>NUCLEOTIDE SEQUENCE [LARGE SCALE GENOMIC DNA]</scope>
    <source>
        <strain evidence="1 2">M0322</strain>
    </source>
</reference>